<dbReference type="Proteomes" id="UP000001382">
    <property type="component" value="Chromosome"/>
</dbReference>
<dbReference type="HOGENOM" id="CLU_2716688_0_0_11"/>
<dbReference type="KEGG" id="gob:Gobs_0201"/>
<gene>
    <name evidence="2" type="ordered locus">Gobs_0201</name>
</gene>
<dbReference type="STRING" id="526225.Gobs_0201"/>
<protein>
    <submittedName>
        <fullName evidence="2">Uncharacterized protein</fullName>
    </submittedName>
</protein>
<sequence>MTCSRTASGLAAAATRRRVASHEVVDEEAFPLDRPSAHPGPPRPVPVPRDGPFLPGVGGFQGDVVAVAEPVR</sequence>
<organism evidence="2 3">
    <name type="scientific">Geodermatophilus obscurus (strain ATCC 25078 / DSM 43160 / JCM 3152 / CCUG 61914 / KCC A-0152 / KCTC 9177 / NBRC 13315 / NRRL B-3577 / G-20)</name>
    <dbReference type="NCBI Taxonomy" id="526225"/>
    <lineage>
        <taxon>Bacteria</taxon>
        <taxon>Bacillati</taxon>
        <taxon>Actinomycetota</taxon>
        <taxon>Actinomycetes</taxon>
        <taxon>Geodermatophilales</taxon>
        <taxon>Geodermatophilaceae</taxon>
        <taxon>Geodermatophilus</taxon>
    </lineage>
</organism>
<feature type="region of interest" description="Disordered" evidence="1">
    <location>
        <begin position="1"/>
        <end position="51"/>
    </location>
</feature>
<name>D2S3X9_GEOOG</name>
<dbReference type="EMBL" id="CP001867">
    <property type="protein sequence ID" value="ADB73007.1"/>
    <property type="molecule type" value="Genomic_DNA"/>
</dbReference>
<evidence type="ECO:0000313" key="2">
    <source>
        <dbReference type="EMBL" id="ADB73007.1"/>
    </source>
</evidence>
<reference evidence="3" key="2">
    <citation type="submission" date="2010-01" db="EMBL/GenBank/DDBJ databases">
        <title>The complete genome of Geodermatophilus obscurus DSM 43160.</title>
        <authorList>
            <consortium name="US DOE Joint Genome Institute (JGI-PGF)"/>
            <person name="Lucas S."/>
            <person name="Copeland A."/>
            <person name="Lapidus A."/>
            <person name="Glavina del Rio T."/>
            <person name="Dalin E."/>
            <person name="Tice H."/>
            <person name="Bruce D."/>
            <person name="Goodwin L."/>
            <person name="Pitluck S."/>
            <person name="Kyrpides N."/>
            <person name="Mavromatis K."/>
            <person name="Ivanova N."/>
            <person name="Munk A.C."/>
            <person name="Brettin T."/>
            <person name="Detter J.C."/>
            <person name="Han C."/>
            <person name="Larimer F."/>
            <person name="Land M."/>
            <person name="Hauser L."/>
            <person name="Markowitz V."/>
            <person name="Cheng J.-F."/>
            <person name="Hugenholtz P."/>
            <person name="Woyke T."/>
            <person name="Wu D."/>
            <person name="Jando M."/>
            <person name="Schneider S."/>
            <person name="Klenk H.-P."/>
            <person name="Eisen J.A."/>
        </authorList>
    </citation>
    <scope>NUCLEOTIDE SEQUENCE [LARGE SCALE GENOMIC DNA]</scope>
    <source>
        <strain evidence="3">ATCC 25078 / DSM 43160 / JCM 3152 / KCC A-0152 / KCTC 9177 / NBRC 13315 / NRRL B-3577 / G-20</strain>
    </source>
</reference>
<dbReference type="RefSeq" id="WP_012946448.1">
    <property type="nucleotide sequence ID" value="NC_013757.1"/>
</dbReference>
<proteinExistence type="predicted"/>
<accession>D2S3X9</accession>
<reference evidence="2 3" key="1">
    <citation type="journal article" date="2010" name="Stand. Genomic Sci.">
        <title>Complete genome sequence of Geodermatophilus obscurus type strain (G-20).</title>
        <authorList>
            <person name="Ivanova N."/>
            <person name="Sikorski J."/>
            <person name="Jando M."/>
            <person name="Munk C."/>
            <person name="Lapidus A."/>
            <person name="Glavina Del Rio T."/>
            <person name="Copeland A."/>
            <person name="Tice H."/>
            <person name="Cheng J.-F."/>
            <person name="Lucas S."/>
            <person name="Chen F."/>
            <person name="Nolan M."/>
            <person name="Bruce D."/>
            <person name="Goodwin L."/>
            <person name="Pitluck S."/>
            <person name="Mavromatis K."/>
            <person name="Mikhailova N."/>
            <person name="Pati A."/>
            <person name="Chen A."/>
            <person name="Palaniappan K."/>
            <person name="Land M."/>
            <person name="Hauser L."/>
            <person name="Chang Y.-J."/>
            <person name="Jeffries C.D."/>
            <person name="Meincke L."/>
            <person name="Brettin T."/>
            <person name="Detter J.C."/>
            <person name="Detter J.C."/>
            <person name="Rohde M."/>
            <person name="Goeker M."/>
            <person name="Bristow J."/>
            <person name="Eisen J.A."/>
            <person name="Markowitz V."/>
            <person name="Hugenholtz P."/>
            <person name="Kyrpides N.C."/>
            <person name="Klenk H.-P."/>
        </authorList>
    </citation>
    <scope>NUCLEOTIDE SEQUENCE [LARGE SCALE GENOMIC DNA]</scope>
    <source>
        <strain evidence="3">ATCC 25078 / DSM 43160 / JCM 3152 / KCC A-0152 / KCTC 9177 / NBRC 13315 / NRRL B-3577 / G-20</strain>
    </source>
</reference>
<feature type="compositionally biased region" description="Pro residues" evidence="1">
    <location>
        <begin position="38"/>
        <end position="49"/>
    </location>
</feature>
<dbReference type="AlphaFoldDB" id="D2S3X9"/>
<evidence type="ECO:0000256" key="1">
    <source>
        <dbReference type="SAM" id="MobiDB-lite"/>
    </source>
</evidence>
<keyword evidence="3" id="KW-1185">Reference proteome</keyword>
<evidence type="ECO:0000313" key="3">
    <source>
        <dbReference type="Proteomes" id="UP000001382"/>
    </source>
</evidence>